<evidence type="ECO:0000256" key="2">
    <source>
        <dbReference type="ARBA" id="ARBA00024341"/>
    </source>
</evidence>
<proteinExistence type="inferred from homology"/>
<dbReference type="EMBL" id="JBEDUW010000006">
    <property type="protein sequence ID" value="KAK9924429.1"/>
    <property type="molecule type" value="Genomic_DNA"/>
</dbReference>
<sequence length="392" mass="44406">MGINGGLVRSVFSRNRSFRTHESNVRSHMKERRRWSTVRLRSYLCGDEFNSVVADKDSASVKSFEASVSQLNSVLVEGDSCSVESSEATVTQPLQEDLTNKKDMQVYNTMSEEQAAILIQSAFRSFLIRCQNEGFKSQGGKEELIVGSESPRMESLGTSVEAQTGKSVEVHSVQEEEFPAQHRLTPQKARNQVLKLKEDWDDSTLSSNMSKRRIQNRLEATTRRERALAYAFSQQLRICSKKRHSKSDGTEQNMGWSWLERWMATRLPESSSSLVESHAGSVQQVEPINSNQGFVMIRKRLFDGMGEEKESCGSNEVTVAFDSFSVTTEEENSGFNSVDQNRFKATRRRKTVPSYECRKEYLKVSKKDCLMEAEKDAMDKAKKTGKCKNTSV</sequence>
<dbReference type="AlphaFoldDB" id="A0AAW1WHV3"/>
<evidence type="ECO:0000256" key="1">
    <source>
        <dbReference type="ARBA" id="ARBA00022860"/>
    </source>
</evidence>
<dbReference type="PROSITE" id="PS50096">
    <property type="entry name" value="IQ"/>
    <property type="match status" value="1"/>
</dbReference>
<dbReference type="PANTHER" id="PTHR32295:SF15">
    <property type="entry name" value="PROTEIN IQ-DOMAIN 33"/>
    <property type="match status" value="1"/>
</dbReference>
<keyword evidence="4" id="KW-1185">Reference proteome</keyword>
<gene>
    <name evidence="3" type="ORF">M0R45_032796</name>
</gene>
<keyword evidence="1" id="KW-0112">Calmodulin-binding</keyword>
<name>A0AAW1WHV3_RUBAR</name>
<evidence type="ECO:0008006" key="5">
    <source>
        <dbReference type="Google" id="ProtNLM"/>
    </source>
</evidence>
<reference evidence="3 4" key="1">
    <citation type="journal article" date="2023" name="G3 (Bethesda)">
        <title>A chromosome-length genome assembly and annotation of blackberry (Rubus argutus, cv. 'Hillquist').</title>
        <authorList>
            <person name="Bruna T."/>
            <person name="Aryal R."/>
            <person name="Dudchenko O."/>
            <person name="Sargent D.J."/>
            <person name="Mead D."/>
            <person name="Buti M."/>
            <person name="Cavallini A."/>
            <person name="Hytonen T."/>
            <person name="Andres J."/>
            <person name="Pham M."/>
            <person name="Weisz D."/>
            <person name="Mascagni F."/>
            <person name="Usai G."/>
            <person name="Natali L."/>
            <person name="Bassil N."/>
            <person name="Fernandez G.E."/>
            <person name="Lomsadze A."/>
            <person name="Armour M."/>
            <person name="Olukolu B."/>
            <person name="Poorten T."/>
            <person name="Britton C."/>
            <person name="Davik J."/>
            <person name="Ashrafi H."/>
            <person name="Aiden E.L."/>
            <person name="Borodovsky M."/>
            <person name="Worthington M."/>
        </authorList>
    </citation>
    <scope>NUCLEOTIDE SEQUENCE [LARGE SCALE GENOMIC DNA]</scope>
    <source>
        <strain evidence="3">PI 553951</strain>
    </source>
</reference>
<organism evidence="3 4">
    <name type="scientific">Rubus argutus</name>
    <name type="common">Southern blackberry</name>
    <dbReference type="NCBI Taxonomy" id="59490"/>
    <lineage>
        <taxon>Eukaryota</taxon>
        <taxon>Viridiplantae</taxon>
        <taxon>Streptophyta</taxon>
        <taxon>Embryophyta</taxon>
        <taxon>Tracheophyta</taxon>
        <taxon>Spermatophyta</taxon>
        <taxon>Magnoliopsida</taxon>
        <taxon>eudicotyledons</taxon>
        <taxon>Gunneridae</taxon>
        <taxon>Pentapetalae</taxon>
        <taxon>rosids</taxon>
        <taxon>fabids</taxon>
        <taxon>Rosales</taxon>
        <taxon>Rosaceae</taxon>
        <taxon>Rosoideae</taxon>
        <taxon>Rosoideae incertae sedis</taxon>
        <taxon>Rubus</taxon>
    </lineage>
</organism>
<evidence type="ECO:0000313" key="4">
    <source>
        <dbReference type="Proteomes" id="UP001457282"/>
    </source>
</evidence>
<comment type="caution">
    <text evidence="3">The sequence shown here is derived from an EMBL/GenBank/DDBJ whole genome shotgun (WGS) entry which is preliminary data.</text>
</comment>
<comment type="similarity">
    <text evidence="2">Belongs to the IQD family.</text>
</comment>
<evidence type="ECO:0000313" key="3">
    <source>
        <dbReference type="EMBL" id="KAK9924429.1"/>
    </source>
</evidence>
<dbReference type="Proteomes" id="UP001457282">
    <property type="component" value="Unassembled WGS sequence"/>
</dbReference>
<dbReference type="GO" id="GO:0005516">
    <property type="term" value="F:calmodulin binding"/>
    <property type="evidence" value="ECO:0007669"/>
    <property type="project" value="UniProtKB-KW"/>
</dbReference>
<dbReference type="PANTHER" id="PTHR32295">
    <property type="entry name" value="IQ-DOMAIN 5-RELATED"/>
    <property type="match status" value="1"/>
</dbReference>
<protein>
    <recommendedName>
        <fullName evidence="5">Protein IQ-DOMAIN 1</fullName>
    </recommendedName>
</protein>
<accession>A0AAW1WHV3</accession>